<accession>A0A3M7S3N8</accession>
<dbReference type="Proteomes" id="UP000276133">
    <property type="component" value="Unassembled WGS sequence"/>
</dbReference>
<comment type="caution">
    <text evidence="1">The sequence shown here is derived from an EMBL/GenBank/DDBJ whole genome shotgun (WGS) entry which is preliminary data.</text>
</comment>
<proteinExistence type="predicted"/>
<organism evidence="1 2">
    <name type="scientific">Brachionus plicatilis</name>
    <name type="common">Marine rotifer</name>
    <name type="synonym">Brachionus muelleri</name>
    <dbReference type="NCBI Taxonomy" id="10195"/>
    <lineage>
        <taxon>Eukaryota</taxon>
        <taxon>Metazoa</taxon>
        <taxon>Spiralia</taxon>
        <taxon>Gnathifera</taxon>
        <taxon>Rotifera</taxon>
        <taxon>Eurotatoria</taxon>
        <taxon>Monogononta</taxon>
        <taxon>Pseudotrocha</taxon>
        <taxon>Ploima</taxon>
        <taxon>Brachionidae</taxon>
        <taxon>Brachionus</taxon>
    </lineage>
</organism>
<protein>
    <submittedName>
        <fullName evidence="1">Uncharacterized protein</fullName>
    </submittedName>
</protein>
<dbReference type="EMBL" id="REGN01002110">
    <property type="protein sequence ID" value="RNA30235.1"/>
    <property type="molecule type" value="Genomic_DNA"/>
</dbReference>
<keyword evidence="2" id="KW-1185">Reference proteome</keyword>
<evidence type="ECO:0000313" key="1">
    <source>
        <dbReference type="EMBL" id="RNA30235.1"/>
    </source>
</evidence>
<sequence>MFTKFLFTNFVTKYCYEKLFLLKKKLIINNKQKAKKKISNYTHPNIIQRFDQSPYLSILNRK</sequence>
<reference evidence="1 2" key="1">
    <citation type="journal article" date="2018" name="Sci. Rep.">
        <title>Genomic signatures of local adaptation to the degree of environmental predictability in rotifers.</title>
        <authorList>
            <person name="Franch-Gras L."/>
            <person name="Hahn C."/>
            <person name="Garcia-Roger E.M."/>
            <person name="Carmona M.J."/>
            <person name="Serra M."/>
            <person name="Gomez A."/>
        </authorList>
    </citation>
    <scope>NUCLEOTIDE SEQUENCE [LARGE SCALE GENOMIC DNA]</scope>
    <source>
        <strain evidence="1">HYR1</strain>
    </source>
</reference>
<name>A0A3M7S3N8_BRAPC</name>
<dbReference type="AlphaFoldDB" id="A0A3M7S3N8"/>
<evidence type="ECO:0000313" key="2">
    <source>
        <dbReference type="Proteomes" id="UP000276133"/>
    </source>
</evidence>
<gene>
    <name evidence="1" type="ORF">BpHYR1_039059</name>
</gene>